<dbReference type="PANTHER" id="PTHR10492:SF57">
    <property type="entry name" value="ATP-DEPENDENT DNA HELICASE"/>
    <property type="match status" value="1"/>
</dbReference>
<keyword evidence="1" id="KW-0234">DNA repair</keyword>
<dbReference type="Pfam" id="PF14214">
    <property type="entry name" value="Helitron_like_N"/>
    <property type="match status" value="1"/>
</dbReference>
<sequence length="1679" mass="192541">MPPKKSNLNNASSKGSRRKRVERAQQLPEQIETRNAAQRIRTAESRARESQEQRDERLQQNITRTRVARERNIATVRALDRQRQRISRSLTRASFVRLAFEYAPDINYSAHSKILIGGMDKVCQYCHALKFRNEAAGMCCASGKVVLSPLPAPPEPLLSLLTGNSDDSKLFLRKIRKFNSCFQMTSFGATKICDRASDGRNFETTFKIQGQVYHKIGSLMPMPDNNPKFLQIYFMGDCEERVTTRCLYNFIEQAEERAIVILLENFLEDHNQLIQLIKRVSPRLQNDNYQIVIKADKVPLGEHAGRFNAPTVDEVAVIMVGDPVDKRSIKITRRDNTISTISDLHRSYDALQYPLIFWQGQDEYHLNIKQYDPNTGDYRNNKVSSMNYYAHRIMVRQHQDNYILRYRQLFHQYIVDMYAKVESERLRFLRFNQAKLRSEEYIHLRDAVAGNIDGNLNPNDIGNAFILPSSYIGSPRNMQEYMQDAMTYVRHYGRPDLFITFTCNPNWEEIQTLLLPGQQAIHRHDLTARVFKQKLKSLIDFIVKYSIFGITRCWLYTIEWQKRGLPHAHILVWLKDRIRPEEIDQIISAEIPDPLIDQELFDIVTKHMIHGPCGAFNMTSPCMENGKCKKNFPKPHTNDTITDIDGYPKYRRRSTENGGHTFTMRLPNFSNQVEFDNEWVVPYSPLLSKTYKAHINVELCSSVKSIKYICNYVNKGSDLAIFEVQNINKNDEIARYQMGRYISSNEAIWHILSFPIHERDPAVEHLAIHLENGQRVYFTEENVLQRAFEAPKTTLTEFFTLCQKPDVFGQFAKTLVYGDVPRYFTWNKSSKKWEPRKQGKPHPSITGIFKAKTLGRLYTVHPKQRECFYLRLLLVNVPGPTSFEFLRTVNGRVFNTYQDACRELQLLEDDNHWDLTLADAALTSTPNNIRQLFAIILTTCYPSQAQTLWEKYKNCMTEDILHRIRQTNQSQNIDYTPEMYNEALVLIEDLCVLISNLPLNHYGMPSPNRPATDLVNTDLQRENQYDHGSLATIIMNSEPLLTAEQKIIYDRIMLAVAAEQGGFFLDAPGGTGKTFLISLILAKIRSQQKIALAVASSGIAATLLDGGRTAHSTFKLPLDVHNKPDAMCNIKKNSGIAAVLRKSSIIIWDECTMAHKYSLEALNRTMQDLNSNNKLFGGAILLLSGDFRQTLPVIPRSTFADEINACLKQSFLWRSVETLRLTINMRVQLQNDPSAQIFSEQLLHIGNGKIELQLNTQCIKLPDNFCTVVQDKNELIQSIFPDIQNNYLNHEWLSQRAILAAKNVDVDEINFQIQQLLPGDLMSFKSIDTVVDENESVNFPIEFLNSLDIPGMPPHNLRLKIGSPIILLRNLNPPQLCNGTRLVIKKITGNILEATILAGKFKGKVVLLPRIPMIPSDSTIPFKRLQFPIRLAFAMSINKSQGQTMSICGLDLENPCFSHGQLYVACSRVGKPSNLFVLAKDSVRALVPQKFSVEEELMHVKHVEVKSPHVGVMWKFGRGVISSGHIIENNKRFPSPSKTKSVVHYPEPKTTKEVQRFLVLTGYFRKFIPAYSVIAKPLSDLLRKDAPFNFDVKQKASFDELKRLLCQKPVLGIYKQNCETEIHTDASIDELAAVLLQRSPDDNSLHPIYYMSRKTSETERKIYQLRTRSFSNHRSSQKF</sequence>
<gene>
    <name evidence="7" type="primary">pif1</name>
    <name evidence="7" type="ORF">TNCV_211061</name>
</gene>
<feature type="region of interest" description="Disordered" evidence="2">
    <location>
        <begin position="1"/>
        <end position="59"/>
    </location>
</feature>
<dbReference type="PANTHER" id="PTHR10492">
    <property type="match status" value="1"/>
</dbReference>
<keyword evidence="1" id="KW-0547">Nucleotide-binding</keyword>
<feature type="domain" description="Reverse transcriptase/retrotransposon-derived protein RNase H-like" evidence="5">
    <location>
        <begin position="1593"/>
        <end position="1666"/>
    </location>
</feature>
<feature type="compositionally biased region" description="Polar residues" evidence="2">
    <location>
        <begin position="1"/>
        <end position="14"/>
    </location>
</feature>
<protein>
    <recommendedName>
        <fullName evidence="1">ATP-dependent DNA helicase</fullName>
        <ecNumber evidence="1">5.6.2.3</ecNumber>
    </recommendedName>
</protein>
<dbReference type="SUPFAM" id="SSF56672">
    <property type="entry name" value="DNA/RNA polymerases"/>
    <property type="match status" value="1"/>
</dbReference>
<dbReference type="GO" id="GO:0006281">
    <property type="term" value="P:DNA repair"/>
    <property type="evidence" value="ECO:0007669"/>
    <property type="project" value="UniProtKB-KW"/>
</dbReference>
<evidence type="ECO:0000313" key="7">
    <source>
        <dbReference type="EMBL" id="GFY20474.1"/>
    </source>
</evidence>
<comment type="similarity">
    <text evidence="1">Belongs to the helicase family.</text>
</comment>
<keyword evidence="8" id="KW-1185">Reference proteome</keyword>
<dbReference type="Pfam" id="PF05970">
    <property type="entry name" value="PIF1"/>
    <property type="match status" value="1"/>
</dbReference>
<dbReference type="GO" id="GO:0071897">
    <property type="term" value="P:DNA biosynthetic process"/>
    <property type="evidence" value="ECO:0007669"/>
    <property type="project" value="UniProtKB-ARBA"/>
</dbReference>
<feature type="domain" description="DNA helicase Pif1-like 2B" evidence="6">
    <location>
        <begin position="1342"/>
        <end position="1385"/>
    </location>
</feature>
<dbReference type="InterPro" id="IPR027417">
    <property type="entry name" value="P-loop_NTPase"/>
</dbReference>
<evidence type="ECO:0000313" key="8">
    <source>
        <dbReference type="Proteomes" id="UP000887159"/>
    </source>
</evidence>
<name>A0A8X6SUX2_TRICX</name>
<evidence type="ECO:0000259" key="4">
    <source>
        <dbReference type="Pfam" id="PF14214"/>
    </source>
</evidence>
<comment type="caution">
    <text evidence="7">The sequence shown here is derived from an EMBL/GenBank/DDBJ whole genome shotgun (WGS) entry which is preliminary data.</text>
</comment>
<reference evidence="7" key="1">
    <citation type="submission" date="2020-08" db="EMBL/GenBank/DDBJ databases">
        <title>Multicomponent nature underlies the extraordinary mechanical properties of spider dragline silk.</title>
        <authorList>
            <person name="Kono N."/>
            <person name="Nakamura H."/>
            <person name="Mori M."/>
            <person name="Yoshida Y."/>
            <person name="Ohtoshi R."/>
            <person name="Malay A.D."/>
            <person name="Moran D.A.P."/>
            <person name="Tomita M."/>
            <person name="Numata K."/>
            <person name="Arakawa K."/>
        </authorList>
    </citation>
    <scope>NUCLEOTIDE SEQUENCE</scope>
</reference>
<dbReference type="InterPro" id="IPR025476">
    <property type="entry name" value="Helitron_helicase-like"/>
</dbReference>
<comment type="cofactor">
    <cofactor evidence="1">
        <name>Mg(2+)</name>
        <dbReference type="ChEBI" id="CHEBI:18420"/>
    </cofactor>
</comment>
<keyword evidence="1" id="KW-0378">Hydrolase</keyword>
<accession>A0A8X6SUX2</accession>
<dbReference type="GO" id="GO:0005524">
    <property type="term" value="F:ATP binding"/>
    <property type="evidence" value="ECO:0007669"/>
    <property type="project" value="UniProtKB-KW"/>
</dbReference>
<evidence type="ECO:0000256" key="2">
    <source>
        <dbReference type="SAM" id="MobiDB-lite"/>
    </source>
</evidence>
<dbReference type="InterPro" id="IPR049163">
    <property type="entry name" value="Pif1-like_2B_dom"/>
</dbReference>
<feature type="domain" description="DNA helicase Pif1-like DEAD-box helicase" evidence="3">
    <location>
        <begin position="1041"/>
        <end position="1252"/>
    </location>
</feature>
<dbReference type="Proteomes" id="UP000887159">
    <property type="component" value="Unassembled WGS sequence"/>
</dbReference>
<dbReference type="Gene3D" id="3.30.70.270">
    <property type="match status" value="1"/>
</dbReference>
<keyword evidence="1" id="KW-0233">DNA recombination</keyword>
<evidence type="ECO:0000259" key="6">
    <source>
        <dbReference type="Pfam" id="PF21530"/>
    </source>
</evidence>
<evidence type="ECO:0000259" key="3">
    <source>
        <dbReference type="Pfam" id="PF05970"/>
    </source>
</evidence>
<dbReference type="FunFam" id="3.30.70.270:FF:000020">
    <property type="entry name" value="Transposon Tf2-6 polyprotein-like Protein"/>
    <property type="match status" value="1"/>
</dbReference>
<dbReference type="InterPro" id="IPR010285">
    <property type="entry name" value="DNA_helicase_pif1-like_DEAD"/>
</dbReference>
<keyword evidence="1" id="KW-0067">ATP-binding</keyword>
<dbReference type="InterPro" id="IPR041577">
    <property type="entry name" value="RT_RNaseH_2"/>
</dbReference>
<evidence type="ECO:0000259" key="5">
    <source>
        <dbReference type="Pfam" id="PF17919"/>
    </source>
</evidence>
<dbReference type="EC" id="5.6.2.3" evidence="1"/>
<keyword evidence="1" id="KW-0227">DNA damage</keyword>
<feature type="domain" description="Helitron helicase-like" evidence="4">
    <location>
        <begin position="388"/>
        <end position="572"/>
    </location>
</feature>
<organism evidence="7 8">
    <name type="scientific">Trichonephila clavipes</name>
    <name type="common">Golden silk orbweaver</name>
    <name type="synonym">Nephila clavipes</name>
    <dbReference type="NCBI Taxonomy" id="2585209"/>
    <lineage>
        <taxon>Eukaryota</taxon>
        <taxon>Metazoa</taxon>
        <taxon>Ecdysozoa</taxon>
        <taxon>Arthropoda</taxon>
        <taxon>Chelicerata</taxon>
        <taxon>Arachnida</taxon>
        <taxon>Araneae</taxon>
        <taxon>Araneomorphae</taxon>
        <taxon>Entelegynae</taxon>
        <taxon>Araneoidea</taxon>
        <taxon>Nephilidae</taxon>
        <taxon>Trichonephila</taxon>
    </lineage>
</organism>
<dbReference type="Pfam" id="PF21530">
    <property type="entry name" value="Pif1_2B_dom"/>
    <property type="match status" value="1"/>
</dbReference>
<dbReference type="GO" id="GO:0043139">
    <property type="term" value="F:5'-3' DNA helicase activity"/>
    <property type="evidence" value="ECO:0007669"/>
    <property type="project" value="UniProtKB-EC"/>
</dbReference>
<dbReference type="EMBL" id="BMAU01021355">
    <property type="protein sequence ID" value="GFY20474.1"/>
    <property type="molecule type" value="Genomic_DNA"/>
</dbReference>
<comment type="catalytic activity">
    <reaction evidence="1">
        <text>ATP + H2O = ADP + phosphate + H(+)</text>
        <dbReference type="Rhea" id="RHEA:13065"/>
        <dbReference type="ChEBI" id="CHEBI:15377"/>
        <dbReference type="ChEBI" id="CHEBI:15378"/>
        <dbReference type="ChEBI" id="CHEBI:30616"/>
        <dbReference type="ChEBI" id="CHEBI:43474"/>
        <dbReference type="ChEBI" id="CHEBI:456216"/>
        <dbReference type="EC" id="5.6.2.3"/>
    </reaction>
</comment>
<dbReference type="SUPFAM" id="SSF52540">
    <property type="entry name" value="P-loop containing nucleoside triphosphate hydrolases"/>
    <property type="match status" value="2"/>
</dbReference>
<dbReference type="GO" id="GO:0000723">
    <property type="term" value="P:telomere maintenance"/>
    <property type="evidence" value="ECO:0007669"/>
    <property type="project" value="InterPro"/>
</dbReference>
<evidence type="ECO:0000256" key="1">
    <source>
        <dbReference type="RuleBase" id="RU363044"/>
    </source>
</evidence>
<dbReference type="Pfam" id="PF17919">
    <property type="entry name" value="RT_RNaseH_2"/>
    <property type="match status" value="1"/>
</dbReference>
<feature type="compositionally biased region" description="Basic and acidic residues" evidence="2">
    <location>
        <begin position="41"/>
        <end position="58"/>
    </location>
</feature>
<dbReference type="GO" id="GO:0016787">
    <property type="term" value="F:hydrolase activity"/>
    <property type="evidence" value="ECO:0007669"/>
    <property type="project" value="UniProtKB-KW"/>
</dbReference>
<dbReference type="GO" id="GO:0006310">
    <property type="term" value="P:DNA recombination"/>
    <property type="evidence" value="ECO:0007669"/>
    <property type="project" value="UniProtKB-KW"/>
</dbReference>
<dbReference type="Gene3D" id="3.40.50.300">
    <property type="entry name" value="P-loop containing nucleotide triphosphate hydrolases"/>
    <property type="match status" value="1"/>
</dbReference>
<keyword evidence="1 7" id="KW-0347">Helicase</keyword>
<dbReference type="InterPro" id="IPR043502">
    <property type="entry name" value="DNA/RNA_pol_sf"/>
</dbReference>
<dbReference type="InterPro" id="IPR043128">
    <property type="entry name" value="Rev_trsase/Diguanyl_cyclase"/>
</dbReference>
<proteinExistence type="inferred from homology"/>